<dbReference type="PROSITE" id="PS51782">
    <property type="entry name" value="LYSM"/>
    <property type="match status" value="1"/>
</dbReference>
<dbReference type="OrthoDB" id="9814460at2"/>
<dbReference type="Pfam" id="PF01551">
    <property type="entry name" value="Peptidase_M23"/>
    <property type="match status" value="1"/>
</dbReference>
<dbReference type="InterPro" id="IPR018392">
    <property type="entry name" value="LysM"/>
</dbReference>
<comment type="caution">
    <text evidence="2">The sequence shown here is derived from an EMBL/GenBank/DDBJ whole genome shotgun (WGS) entry which is preliminary data.</text>
</comment>
<sequence length="221" mass="22972">MRRGSSSDGSVLLHSRRLMQIHMFVVGLATAALLSFGAAATTKVRAGDTLTGLAARHGTTVTALVRANPGLSAHRLQIGQTVVLPVGPARSSSGVTIRASSIRVNAVLPLQGRLTTPFNARHGGLDLAAPTGTPIRAALAGTVKSSVYDARNGWGWTVVLEHVNGLTSRYSHNSANLVRRGQQVSAGQVIARVGNTGNSTGPHLDFRVYAGGTPINPMGLF</sequence>
<keyword evidence="3" id="KW-1185">Reference proteome</keyword>
<dbReference type="CDD" id="cd12797">
    <property type="entry name" value="M23_peptidase"/>
    <property type="match status" value="1"/>
</dbReference>
<dbReference type="InterPro" id="IPR011055">
    <property type="entry name" value="Dup_hybrid_motif"/>
</dbReference>
<protein>
    <submittedName>
        <fullName evidence="2">Peptidoglycan-binding protein</fullName>
    </submittedName>
</protein>
<gene>
    <name evidence="2" type="ORF">C8263_16275</name>
</gene>
<dbReference type="InterPro" id="IPR036779">
    <property type="entry name" value="LysM_dom_sf"/>
</dbReference>
<feature type="domain" description="LysM" evidence="1">
    <location>
        <begin position="40"/>
        <end position="84"/>
    </location>
</feature>
<evidence type="ECO:0000313" key="2">
    <source>
        <dbReference type="EMBL" id="PTA66781.1"/>
    </source>
</evidence>
<accession>A0A2T3W4G6</accession>
<dbReference type="Pfam" id="PF01476">
    <property type="entry name" value="LysM"/>
    <property type="match status" value="1"/>
</dbReference>
<dbReference type="AlphaFoldDB" id="A0A2T3W4G6"/>
<dbReference type="Gene3D" id="2.70.70.10">
    <property type="entry name" value="Glucose Permease (Domain IIA)"/>
    <property type="match status" value="1"/>
</dbReference>
<dbReference type="Proteomes" id="UP000240317">
    <property type="component" value="Unassembled WGS sequence"/>
</dbReference>
<dbReference type="InterPro" id="IPR016047">
    <property type="entry name" value="M23ase_b-sheet_dom"/>
</dbReference>
<proteinExistence type="predicted"/>
<dbReference type="SUPFAM" id="SSF51261">
    <property type="entry name" value="Duplicated hybrid motif"/>
    <property type="match status" value="1"/>
</dbReference>
<dbReference type="SUPFAM" id="SSF54106">
    <property type="entry name" value="LysM domain"/>
    <property type="match status" value="1"/>
</dbReference>
<dbReference type="SMART" id="SM00257">
    <property type="entry name" value="LysM"/>
    <property type="match status" value="1"/>
</dbReference>
<dbReference type="PANTHER" id="PTHR21666:SF270">
    <property type="entry name" value="MUREIN HYDROLASE ACTIVATOR ENVC"/>
    <property type="match status" value="1"/>
</dbReference>
<evidence type="ECO:0000259" key="1">
    <source>
        <dbReference type="PROSITE" id="PS51782"/>
    </source>
</evidence>
<evidence type="ECO:0000313" key="3">
    <source>
        <dbReference type="Proteomes" id="UP000240317"/>
    </source>
</evidence>
<dbReference type="EMBL" id="PYSV01000020">
    <property type="protein sequence ID" value="PTA66781.1"/>
    <property type="molecule type" value="Genomic_DNA"/>
</dbReference>
<dbReference type="GO" id="GO:0004222">
    <property type="term" value="F:metalloendopeptidase activity"/>
    <property type="evidence" value="ECO:0007669"/>
    <property type="project" value="TreeGrafter"/>
</dbReference>
<dbReference type="CDD" id="cd00118">
    <property type="entry name" value="LysM"/>
    <property type="match status" value="1"/>
</dbReference>
<organism evidence="2 3">
    <name type="scientific">Deinococcus arcticus</name>
    <dbReference type="NCBI Taxonomy" id="2136176"/>
    <lineage>
        <taxon>Bacteria</taxon>
        <taxon>Thermotogati</taxon>
        <taxon>Deinococcota</taxon>
        <taxon>Deinococci</taxon>
        <taxon>Deinococcales</taxon>
        <taxon>Deinococcaceae</taxon>
        <taxon>Deinococcus</taxon>
    </lineage>
</organism>
<dbReference type="PANTHER" id="PTHR21666">
    <property type="entry name" value="PEPTIDASE-RELATED"/>
    <property type="match status" value="1"/>
</dbReference>
<name>A0A2T3W4G6_9DEIO</name>
<reference evidence="2 3" key="1">
    <citation type="submission" date="2018-03" db="EMBL/GenBank/DDBJ databases">
        <title>Draft genome of Deinococcus sp. OD32.</title>
        <authorList>
            <person name="Wang X.-P."/>
            <person name="Du Z.-J."/>
        </authorList>
    </citation>
    <scope>NUCLEOTIDE SEQUENCE [LARGE SCALE GENOMIC DNA]</scope>
    <source>
        <strain evidence="2 3">OD32</strain>
    </source>
</reference>
<dbReference type="Gene3D" id="3.10.350.10">
    <property type="entry name" value="LysM domain"/>
    <property type="match status" value="1"/>
</dbReference>
<dbReference type="InterPro" id="IPR050570">
    <property type="entry name" value="Cell_wall_metabolism_enzyme"/>
</dbReference>